<reference evidence="15" key="1">
    <citation type="submission" date="2024-06" db="EMBL/GenBank/DDBJ databases">
        <title>Lacrimispora cavernae sp. nov., a novel anaerobe isolated from bat guano pile inside a cave.</title>
        <authorList>
            <person name="Miller S.L."/>
            <person name="Lu N."/>
            <person name="King J."/>
            <person name="Sankaranarayanan K."/>
            <person name="Lawson P.A."/>
        </authorList>
    </citation>
    <scope>NUCLEOTIDE SEQUENCE</scope>
    <source>
        <strain evidence="15">BS-2</strain>
    </source>
</reference>
<keyword evidence="8" id="KW-0418">Kinase</keyword>
<feature type="transmembrane region" description="Helical" evidence="12">
    <location>
        <begin position="172"/>
        <end position="192"/>
    </location>
</feature>
<sequence length="535" mass="57408">MKDKVVKAMQSFSKAMIGPVLFLPVVGMLIALTAIMTNTAFVSEGGLMWTVGKFFNSMLNSIMGNLSILFCVGIANGMAKKKKADASFVALMSYIMFLGSNSKWLELSGKMAEGATAGALYGTGQTIQLGFHVTDMGVFLGMIIGVLVALVHNKYCDTEFKGGFAPYGNSKLVYMIMIPVIAALSVGVTYVWPGVANGISALTGFMSTAGAAGVFVYGFLNRFLIPTGLHHLIWSPFLYSAVGGQAVIGGENVVGAKPIFLALLSDPAAGMMPDTSRFLTYGLMKTFGIIGVALAFYVTARKVKKANLKAQMIPATLTAVIAGITEPLEFTFIFAAPLLWLVYSVLDGFFQMVVYLIGVRVCATNGILDFLVLNLPAGIGRTLWPLYVLVGLVEILVIFLVFKFMIEKFNLKTPGREDDDTDAALDLNANAAAVKKELKAKQSASGETGEDRLNQGRIIVEALGGKENIVSLENCFSRLRVEVADSSRIDEEALKSTGAAGIMKKGNNVQVVYGLTVSKMRTLVDDVLEQMDSHK</sequence>
<dbReference type="InterPro" id="IPR036878">
    <property type="entry name" value="Glu_permease_IIB"/>
</dbReference>
<evidence type="ECO:0000256" key="8">
    <source>
        <dbReference type="ARBA" id="ARBA00022777"/>
    </source>
</evidence>
<dbReference type="InterPro" id="IPR050429">
    <property type="entry name" value="PTS_Glucose_EIICBA"/>
</dbReference>
<dbReference type="GO" id="GO:0009401">
    <property type="term" value="P:phosphoenolpyruvate-dependent sugar phosphotransferase system"/>
    <property type="evidence" value="ECO:0007669"/>
    <property type="project" value="UniProtKB-KW"/>
</dbReference>
<dbReference type="Pfam" id="PF02378">
    <property type="entry name" value="PTS_EIIC"/>
    <property type="match status" value="1"/>
</dbReference>
<evidence type="ECO:0000256" key="5">
    <source>
        <dbReference type="ARBA" id="ARBA00022679"/>
    </source>
</evidence>
<evidence type="ECO:0000256" key="3">
    <source>
        <dbReference type="ARBA" id="ARBA00022475"/>
    </source>
</evidence>
<evidence type="ECO:0000256" key="11">
    <source>
        <dbReference type="PROSITE-ProRule" id="PRU00421"/>
    </source>
</evidence>
<protein>
    <submittedName>
        <fullName evidence="15">PTS transporter subunit EIIC</fullName>
    </submittedName>
</protein>
<keyword evidence="5" id="KW-0808">Transferase</keyword>
<dbReference type="AlphaFoldDB" id="A0AAU7PJX0"/>
<feature type="transmembrane region" description="Helical" evidence="12">
    <location>
        <begin position="86"/>
        <end position="105"/>
    </location>
</feature>
<dbReference type="GO" id="GO:0016301">
    <property type="term" value="F:kinase activity"/>
    <property type="evidence" value="ECO:0007669"/>
    <property type="project" value="UniProtKB-KW"/>
</dbReference>
<dbReference type="GO" id="GO:0005886">
    <property type="term" value="C:plasma membrane"/>
    <property type="evidence" value="ECO:0007669"/>
    <property type="project" value="UniProtKB-SubCell"/>
</dbReference>
<keyword evidence="7 12" id="KW-0812">Transmembrane</keyword>
<organism evidence="15">
    <name type="scientific">Lacrimispora sp. BS-2</name>
    <dbReference type="NCBI Taxonomy" id="3151850"/>
    <lineage>
        <taxon>Bacteria</taxon>
        <taxon>Bacillati</taxon>
        <taxon>Bacillota</taxon>
        <taxon>Clostridia</taxon>
        <taxon>Lachnospirales</taxon>
        <taxon>Lachnospiraceae</taxon>
        <taxon>Lacrimispora</taxon>
    </lineage>
</organism>
<dbReference type="EMBL" id="CP157940">
    <property type="protein sequence ID" value="XBS52613.1"/>
    <property type="molecule type" value="Genomic_DNA"/>
</dbReference>
<dbReference type="PANTHER" id="PTHR30009">
    <property type="entry name" value="CYTOCHROME C-TYPE SYNTHESIS PROTEIN AND PTS TRANSMEMBRANE COMPONENT"/>
    <property type="match status" value="1"/>
</dbReference>
<evidence type="ECO:0000256" key="2">
    <source>
        <dbReference type="ARBA" id="ARBA00022448"/>
    </source>
</evidence>
<evidence type="ECO:0000256" key="1">
    <source>
        <dbReference type="ARBA" id="ARBA00004651"/>
    </source>
</evidence>
<keyword evidence="3" id="KW-1003">Cell membrane</keyword>
<feature type="transmembrane region" description="Helical" evidence="12">
    <location>
        <begin position="278"/>
        <end position="299"/>
    </location>
</feature>
<feature type="transmembrane region" description="Helical" evidence="12">
    <location>
        <begin position="62"/>
        <end position="79"/>
    </location>
</feature>
<feature type="transmembrane region" description="Helical" evidence="12">
    <location>
        <begin position="198"/>
        <end position="220"/>
    </location>
</feature>
<evidence type="ECO:0000256" key="6">
    <source>
        <dbReference type="ARBA" id="ARBA00022683"/>
    </source>
</evidence>
<dbReference type="RefSeq" id="WP_349944190.1">
    <property type="nucleotide sequence ID" value="NZ_CP157940.1"/>
</dbReference>
<feature type="transmembrane region" description="Helical" evidence="12">
    <location>
        <begin position="353"/>
        <end position="372"/>
    </location>
</feature>
<evidence type="ECO:0000256" key="9">
    <source>
        <dbReference type="ARBA" id="ARBA00022989"/>
    </source>
</evidence>
<proteinExistence type="predicted"/>
<dbReference type="SUPFAM" id="SSF55604">
    <property type="entry name" value="Glucose permease domain IIB"/>
    <property type="match status" value="1"/>
</dbReference>
<accession>A0AAU7PJX0</accession>
<evidence type="ECO:0000256" key="7">
    <source>
        <dbReference type="ARBA" id="ARBA00022692"/>
    </source>
</evidence>
<feature type="transmembrane region" description="Helical" evidence="12">
    <location>
        <begin position="330"/>
        <end position="346"/>
    </location>
</feature>
<dbReference type="GO" id="GO:0090563">
    <property type="term" value="F:protein-phosphocysteine-sugar phosphotransferase activity"/>
    <property type="evidence" value="ECO:0007669"/>
    <property type="project" value="TreeGrafter"/>
</dbReference>
<feature type="transmembrane region" description="Helical" evidence="12">
    <location>
        <begin position="232"/>
        <end position="250"/>
    </location>
</feature>
<feature type="transmembrane region" description="Helical" evidence="12">
    <location>
        <begin position="129"/>
        <end position="151"/>
    </location>
</feature>
<feature type="domain" description="PTS EIIC type-1" evidence="14">
    <location>
        <begin position="3"/>
        <end position="418"/>
    </location>
</feature>
<evidence type="ECO:0000256" key="12">
    <source>
        <dbReference type="SAM" id="Phobius"/>
    </source>
</evidence>
<feature type="active site" description="Phosphocysteine intermediate; for EIIB activity" evidence="11">
    <location>
        <position position="475"/>
    </location>
</feature>
<dbReference type="PANTHER" id="PTHR30009:SF24">
    <property type="entry name" value="PTS SYSTEM, IIBC COMPONENT"/>
    <property type="match status" value="1"/>
</dbReference>
<evidence type="ECO:0000313" key="15">
    <source>
        <dbReference type="EMBL" id="XBS52613.1"/>
    </source>
</evidence>
<dbReference type="Pfam" id="PF00367">
    <property type="entry name" value="PTS_EIIB"/>
    <property type="match status" value="1"/>
</dbReference>
<dbReference type="InterPro" id="IPR001996">
    <property type="entry name" value="PTS_IIB_1"/>
</dbReference>
<dbReference type="GO" id="GO:0008982">
    <property type="term" value="F:protein-N(PI)-phosphohistidine-sugar phosphotransferase activity"/>
    <property type="evidence" value="ECO:0007669"/>
    <property type="project" value="InterPro"/>
</dbReference>
<feature type="transmembrane region" description="Helical" evidence="12">
    <location>
        <begin position="384"/>
        <end position="406"/>
    </location>
</feature>
<feature type="domain" description="PTS EIIB type-1" evidence="13">
    <location>
        <begin position="453"/>
        <end position="534"/>
    </location>
</feature>
<keyword evidence="6" id="KW-0598">Phosphotransferase system</keyword>
<keyword evidence="9 12" id="KW-1133">Transmembrane helix</keyword>
<dbReference type="InterPro" id="IPR018113">
    <property type="entry name" value="PTrfase_EIIB_Cys"/>
</dbReference>
<dbReference type="PROSITE" id="PS51103">
    <property type="entry name" value="PTS_EIIC_TYPE_1"/>
    <property type="match status" value="1"/>
</dbReference>
<keyword evidence="10 12" id="KW-0472">Membrane</keyword>
<name>A0AAU7PJX0_9FIRM</name>
<gene>
    <name evidence="15" type="ORF">ABFV83_12255</name>
</gene>
<dbReference type="InterPro" id="IPR003352">
    <property type="entry name" value="PTS_EIIC"/>
</dbReference>
<dbReference type="NCBIfam" id="TIGR00826">
    <property type="entry name" value="EIIB_glc"/>
    <property type="match status" value="1"/>
</dbReference>
<dbReference type="InterPro" id="IPR013013">
    <property type="entry name" value="PTS_EIIC_1"/>
</dbReference>
<keyword evidence="2" id="KW-0813">Transport</keyword>
<dbReference type="Gene3D" id="3.30.1360.60">
    <property type="entry name" value="Glucose permease domain IIB"/>
    <property type="match status" value="1"/>
</dbReference>
<dbReference type="PROSITE" id="PS51098">
    <property type="entry name" value="PTS_EIIB_TYPE_1"/>
    <property type="match status" value="1"/>
</dbReference>
<evidence type="ECO:0000259" key="13">
    <source>
        <dbReference type="PROSITE" id="PS51098"/>
    </source>
</evidence>
<dbReference type="CDD" id="cd00212">
    <property type="entry name" value="PTS_IIB_glc"/>
    <property type="match status" value="1"/>
</dbReference>
<comment type="subcellular location">
    <subcellularLocation>
        <location evidence="1">Cell membrane</location>
        <topology evidence="1">Multi-pass membrane protein</topology>
    </subcellularLocation>
</comment>
<evidence type="ECO:0000256" key="4">
    <source>
        <dbReference type="ARBA" id="ARBA00022597"/>
    </source>
</evidence>
<keyword evidence="4" id="KW-0762">Sugar transport</keyword>
<evidence type="ECO:0000259" key="14">
    <source>
        <dbReference type="PROSITE" id="PS51103"/>
    </source>
</evidence>
<evidence type="ECO:0000256" key="10">
    <source>
        <dbReference type="ARBA" id="ARBA00023136"/>
    </source>
</evidence>
<feature type="transmembrane region" description="Helical" evidence="12">
    <location>
        <begin position="20"/>
        <end position="42"/>
    </location>
</feature>